<proteinExistence type="predicted"/>
<gene>
    <name evidence="2" type="ORF">V6B39_17720</name>
</gene>
<protein>
    <submittedName>
        <fullName evidence="2">GNAT family N-acetyltransferase</fullName>
        <ecNumber evidence="2">2.3.1.-</ecNumber>
    </submittedName>
</protein>
<dbReference type="EC" id="2.3.1.-" evidence="2"/>
<evidence type="ECO:0000259" key="1">
    <source>
        <dbReference type="Pfam" id="PF13673"/>
    </source>
</evidence>
<dbReference type="Pfam" id="PF13673">
    <property type="entry name" value="Acetyltransf_10"/>
    <property type="match status" value="1"/>
</dbReference>
<keyword evidence="2" id="KW-0808">Transferase</keyword>
<reference evidence="3" key="1">
    <citation type="submission" date="2024-02" db="EMBL/GenBank/DDBJ databases">
        <title>Exploring bacterial hosts of class 1 integrons in salad vegetable microbiomes with epicPCR.</title>
        <authorList>
            <person name="Qi Q."/>
            <person name="Ghaly T.M."/>
            <person name="Gillings M.R."/>
            <person name="Tetu S.G."/>
        </authorList>
    </citation>
    <scope>NUCLEOTIDE SEQUENCE [LARGE SCALE GENOMIC DNA]</scope>
    <source>
        <strain evidence="3">S2-2023-2</strain>
    </source>
</reference>
<dbReference type="EMBL" id="CP146072">
    <property type="protein sequence ID" value="WWR40160.1"/>
    <property type="molecule type" value="Genomic_DNA"/>
</dbReference>
<dbReference type="Proteomes" id="UP001369248">
    <property type="component" value="Chromosome"/>
</dbReference>
<keyword evidence="3" id="KW-1185">Reference proteome</keyword>
<accession>A0ABZ2HB64</accession>
<keyword evidence="2" id="KW-0012">Acyltransferase</keyword>
<evidence type="ECO:0000313" key="3">
    <source>
        <dbReference type="Proteomes" id="UP001369248"/>
    </source>
</evidence>
<evidence type="ECO:0000313" key="2">
    <source>
        <dbReference type="EMBL" id="WWR40160.1"/>
    </source>
</evidence>
<feature type="domain" description="N-acetyltransferase" evidence="1">
    <location>
        <begin position="3"/>
        <end position="32"/>
    </location>
</feature>
<dbReference type="GO" id="GO:0016746">
    <property type="term" value="F:acyltransferase activity"/>
    <property type="evidence" value="ECO:0007669"/>
    <property type="project" value="UniProtKB-KW"/>
</dbReference>
<dbReference type="InterPro" id="IPR000182">
    <property type="entry name" value="GNAT_dom"/>
</dbReference>
<sequence length="44" mass="4668">MPSVGFYERYGFRCSGDVDESAGLVYQPMAKTMPTPPASAPQAG</sequence>
<organism evidence="2 3">
    <name type="scientific">Pseudomonas bubulae</name>
    <dbReference type="NCBI Taxonomy" id="2316085"/>
    <lineage>
        <taxon>Bacteria</taxon>
        <taxon>Pseudomonadati</taxon>
        <taxon>Pseudomonadota</taxon>
        <taxon>Gammaproteobacteria</taxon>
        <taxon>Pseudomonadales</taxon>
        <taxon>Pseudomonadaceae</taxon>
        <taxon>Pseudomonas</taxon>
    </lineage>
</organism>
<name>A0ABZ2HB64_9PSED</name>